<sequence length="57" mass="6431">MRVLKMLQIAFCLPHFPFLKCQAGIGKYDKQKGMSKSLMPCFIEKSGNHVNGEKAET</sequence>
<reference evidence="2" key="1">
    <citation type="submission" date="2016-01" db="EMBL/GenBank/DDBJ databases">
        <authorList>
            <person name="Mitreva M."/>
            <person name="Pepin K.H."/>
            <person name="Mihindukulasuriya K.A."/>
            <person name="Fulton R."/>
            <person name="Fronick C."/>
            <person name="O'Laughlin M."/>
            <person name="Miner T."/>
            <person name="Herter B."/>
            <person name="Rosa B.A."/>
            <person name="Cordes M."/>
            <person name="Tomlinson C."/>
            <person name="Wollam A."/>
            <person name="Palsikar V.B."/>
            <person name="Mardis E.R."/>
            <person name="Wilson R.K."/>
        </authorList>
    </citation>
    <scope>NUCLEOTIDE SEQUENCE [LARGE SCALE GENOMIC DNA]</scope>
    <source>
        <strain evidence="2">GED7749B</strain>
    </source>
</reference>
<accession>A0A133KT47</accession>
<gene>
    <name evidence="1" type="ORF">HMPREF3213_01619</name>
</gene>
<organism evidence="1 2">
    <name type="scientific">Heyndrickxia coagulans</name>
    <name type="common">Weizmannia coagulans</name>
    <dbReference type="NCBI Taxonomy" id="1398"/>
    <lineage>
        <taxon>Bacteria</taxon>
        <taxon>Bacillati</taxon>
        <taxon>Bacillota</taxon>
        <taxon>Bacilli</taxon>
        <taxon>Bacillales</taxon>
        <taxon>Bacillaceae</taxon>
        <taxon>Heyndrickxia</taxon>
    </lineage>
</organism>
<proteinExistence type="predicted"/>
<dbReference type="AlphaFoldDB" id="A0A133KT47"/>
<dbReference type="Proteomes" id="UP000070376">
    <property type="component" value="Unassembled WGS sequence"/>
</dbReference>
<evidence type="ECO:0000313" key="2">
    <source>
        <dbReference type="Proteomes" id="UP000070376"/>
    </source>
</evidence>
<dbReference type="PATRIC" id="fig|1398.22.peg.1628"/>
<protein>
    <submittedName>
        <fullName evidence="1">Uncharacterized protein</fullName>
    </submittedName>
</protein>
<dbReference type="EMBL" id="LRPN01000050">
    <property type="protein sequence ID" value="KWZ82677.1"/>
    <property type="molecule type" value="Genomic_DNA"/>
</dbReference>
<name>A0A133KT47_HEYCO</name>
<evidence type="ECO:0000313" key="1">
    <source>
        <dbReference type="EMBL" id="KWZ82677.1"/>
    </source>
</evidence>
<comment type="caution">
    <text evidence="1">The sequence shown here is derived from an EMBL/GenBank/DDBJ whole genome shotgun (WGS) entry which is preliminary data.</text>
</comment>